<keyword evidence="2" id="KW-0808">Transferase</keyword>
<organism evidence="2 3">
    <name type="scientific">Actinophytocola algeriensis</name>
    <dbReference type="NCBI Taxonomy" id="1768010"/>
    <lineage>
        <taxon>Bacteria</taxon>
        <taxon>Bacillati</taxon>
        <taxon>Actinomycetota</taxon>
        <taxon>Actinomycetes</taxon>
        <taxon>Pseudonocardiales</taxon>
        <taxon>Pseudonocardiaceae</taxon>
    </lineage>
</organism>
<dbReference type="PANTHER" id="PTHR11895:SF176">
    <property type="entry name" value="AMIDASE AMID-RELATED"/>
    <property type="match status" value="1"/>
</dbReference>
<evidence type="ECO:0000259" key="1">
    <source>
        <dbReference type="Pfam" id="PF01425"/>
    </source>
</evidence>
<dbReference type="SUPFAM" id="SSF75304">
    <property type="entry name" value="Amidase signature (AS) enzymes"/>
    <property type="match status" value="1"/>
</dbReference>
<accession>A0A7W7Q7W4</accession>
<name>A0A7W7Q7W4_9PSEU</name>
<feature type="domain" description="Amidase" evidence="1">
    <location>
        <begin position="9"/>
        <end position="258"/>
    </location>
</feature>
<dbReference type="EMBL" id="JACHJQ010000004">
    <property type="protein sequence ID" value="MBB4908261.1"/>
    <property type="molecule type" value="Genomic_DNA"/>
</dbReference>
<evidence type="ECO:0000313" key="3">
    <source>
        <dbReference type="Proteomes" id="UP000520767"/>
    </source>
</evidence>
<dbReference type="InterPro" id="IPR000120">
    <property type="entry name" value="Amidase"/>
</dbReference>
<dbReference type="GO" id="GO:0016740">
    <property type="term" value="F:transferase activity"/>
    <property type="evidence" value="ECO:0007669"/>
    <property type="project" value="UniProtKB-KW"/>
</dbReference>
<dbReference type="RefSeq" id="WP_184812352.1">
    <property type="nucleotide sequence ID" value="NZ_JACHJQ010000004.1"/>
</dbReference>
<dbReference type="Pfam" id="PF01425">
    <property type="entry name" value="Amidase"/>
    <property type="match status" value="1"/>
</dbReference>
<gene>
    <name evidence="2" type="ORF">FHR82_004503</name>
</gene>
<dbReference type="GO" id="GO:0050566">
    <property type="term" value="F:asparaginyl-tRNA synthase (glutamine-hydrolyzing) activity"/>
    <property type="evidence" value="ECO:0007669"/>
    <property type="project" value="UniProtKB-EC"/>
</dbReference>
<reference evidence="2 3" key="1">
    <citation type="submission" date="2020-08" db="EMBL/GenBank/DDBJ databases">
        <title>Genomic Encyclopedia of Type Strains, Phase III (KMG-III): the genomes of soil and plant-associated and newly described type strains.</title>
        <authorList>
            <person name="Whitman W."/>
        </authorList>
    </citation>
    <scope>NUCLEOTIDE SEQUENCE [LARGE SCALE GENOMIC DNA]</scope>
    <source>
        <strain evidence="2 3">CECT 8960</strain>
    </source>
</reference>
<dbReference type="EC" id="6.3.5.6" evidence="2"/>
<evidence type="ECO:0000313" key="2">
    <source>
        <dbReference type="EMBL" id="MBB4908261.1"/>
    </source>
</evidence>
<keyword evidence="2" id="KW-0436">Ligase</keyword>
<dbReference type="Gene3D" id="3.90.1300.10">
    <property type="entry name" value="Amidase signature (AS) domain"/>
    <property type="match status" value="1"/>
</dbReference>
<dbReference type="InterPro" id="IPR023631">
    <property type="entry name" value="Amidase_dom"/>
</dbReference>
<dbReference type="InterPro" id="IPR036928">
    <property type="entry name" value="AS_sf"/>
</dbReference>
<dbReference type="GO" id="GO:0050567">
    <property type="term" value="F:glutaminyl-tRNA synthase (glutamine-hydrolyzing) activity"/>
    <property type="evidence" value="ECO:0007669"/>
    <property type="project" value="UniProtKB-EC"/>
</dbReference>
<dbReference type="PANTHER" id="PTHR11895">
    <property type="entry name" value="TRANSAMIDASE"/>
    <property type="match status" value="1"/>
</dbReference>
<dbReference type="EC" id="6.3.5.7" evidence="2"/>
<sequence>MTPDEALSRAGADDMRGTFITVLPERARREASASAARRRAGAAIGPLDGVPVVWKDNFDVEGTVTTNGSLTRRAAPVASSDASAVATLASAGAVCLGKTNLSEFAFTGLGLNPHFGNPVNPVAPDRVPGGSSSGSSVAVAAGIAAVGMGSDTSGSIRVPAAFCGIVGYRPSVRRYDRGGMVPLSPQLDSVGVLAKSLDLVRAVDATLAAAQPGRPATTIVIPEGELVEDCAPQVTEAFDAAVNALVRAGFPVLRRRIRALEDMQHLIDEHGSLTLADAYRAFGHLRGSTEIDPLVARRLTRHNPAHEVVRAALPALTRRLESEVDESVVVFPTVRVPAPTVASVADVDSAEVMNRKVLRSTMLTSHLDMPGVAMGNVLLSATSGRDDTLLATAAGLERFLLPRTTPREVSR</sequence>
<comment type="caution">
    <text evidence="2">The sequence shown here is derived from an EMBL/GenBank/DDBJ whole genome shotgun (WGS) entry which is preliminary data.</text>
</comment>
<protein>
    <submittedName>
        <fullName evidence="2">Aspartyl-tRNA(Asn)/glutamyl-tRNA(Gln) amidotransferase subunit A</fullName>
        <ecNumber evidence="2">6.3.5.6</ecNumber>
        <ecNumber evidence="2">6.3.5.7</ecNumber>
    </submittedName>
</protein>
<dbReference type="Proteomes" id="UP000520767">
    <property type="component" value="Unassembled WGS sequence"/>
</dbReference>
<keyword evidence="3" id="KW-1185">Reference proteome</keyword>
<dbReference type="AlphaFoldDB" id="A0A7W7Q7W4"/>
<proteinExistence type="predicted"/>